<dbReference type="PANTHER" id="PTHR36307">
    <property type="entry name" value="FLAGELLA BASAL BODY P-RING FORMATION PROTEIN FLGA"/>
    <property type="match status" value="1"/>
</dbReference>
<dbReference type="RefSeq" id="WP_199261733.1">
    <property type="nucleotide sequence ID" value="NZ_CP054140.1"/>
</dbReference>
<dbReference type="InterPro" id="IPR039246">
    <property type="entry name" value="Flagellar_FlgA"/>
</dbReference>
<evidence type="ECO:0000313" key="7">
    <source>
        <dbReference type="Proteomes" id="UP000596092"/>
    </source>
</evidence>
<feature type="signal peptide" evidence="4">
    <location>
        <begin position="1"/>
        <end position="23"/>
    </location>
</feature>
<dbReference type="InterPro" id="IPR013974">
    <property type="entry name" value="SAF"/>
</dbReference>
<dbReference type="Pfam" id="PF13144">
    <property type="entry name" value="ChapFlgA"/>
    <property type="match status" value="1"/>
</dbReference>
<organism evidence="6 7">
    <name type="scientific">Desulfobulbus oligotrophicus</name>
    <dbReference type="NCBI Taxonomy" id="1909699"/>
    <lineage>
        <taxon>Bacteria</taxon>
        <taxon>Pseudomonadati</taxon>
        <taxon>Thermodesulfobacteriota</taxon>
        <taxon>Desulfobulbia</taxon>
        <taxon>Desulfobulbales</taxon>
        <taxon>Desulfobulbaceae</taxon>
        <taxon>Desulfobulbus</taxon>
    </lineage>
</organism>
<proteinExistence type="predicted"/>
<dbReference type="EMBL" id="CP054140">
    <property type="protein sequence ID" value="QQG66010.1"/>
    <property type="molecule type" value="Genomic_DNA"/>
</dbReference>
<protein>
    <submittedName>
        <fullName evidence="6">Flagellar basal body P-ring formation protein FlgA</fullName>
    </submittedName>
</protein>
<evidence type="ECO:0000256" key="1">
    <source>
        <dbReference type="ARBA" id="ARBA00004418"/>
    </source>
</evidence>
<feature type="chain" id="PRO_5032833590" evidence="4">
    <location>
        <begin position="24"/>
        <end position="320"/>
    </location>
</feature>
<keyword evidence="6" id="KW-0966">Cell projection</keyword>
<name>A0A7T5VDM8_9BACT</name>
<dbReference type="KEGG" id="dog:HP555_09090"/>
<gene>
    <name evidence="6" type="primary">flgA</name>
    <name evidence="6" type="ORF">HP555_09090</name>
</gene>
<dbReference type="CDD" id="cd11614">
    <property type="entry name" value="SAF_CpaB_FlgA_like"/>
    <property type="match status" value="1"/>
</dbReference>
<keyword evidence="6" id="KW-0969">Cilium</keyword>
<evidence type="ECO:0000256" key="2">
    <source>
        <dbReference type="ARBA" id="ARBA00022729"/>
    </source>
</evidence>
<dbReference type="GO" id="GO:0044780">
    <property type="term" value="P:bacterial-type flagellum assembly"/>
    <property type="evidence" value="ECO:0007669"/>
    <property type="project" value="InterPro"/>
</dbReference>
<dbReference type="Gene3D" id="3.90.1210.10">
    <property type="entry name" value="Antifreeze-like/N-acetylneuraminic acid synthase C-terminal domain"/>
    <property type="match status" value="1"/>
</dbReference>
<evidence type="ECO:0000256" key="3">
    <source>
        <dbReference type="ARBA" id="ARBA00022764"/>
    </source>
</evidence>
<dbReference type="PANTHER" id="PTHR36307:SF1">
    <property type="entry name" value="FLAGELLA BASAL BODY P-RING FORMATION PROTEIN FLGA"/>
    <property type="match status" value="1"/>
</dbReference>
<keyword evidence="2 4" id="KW-0732">Signal</keyword>
<dbReference type="NCBIfam" id="TIGR03170">
    <property type="entry name" value="flgA_cterm"/>
    <property type="match status" value="1"/>
</dbReference>
<evidence type="ECO:0000259" key="5">
    <source>
        <dbReference type="SMART" id="SM00858"/>
    </source>
</evidence>
<sequence length="320" mass="34198">MRSLVQLLVLTTCCLLWHHPCLAAPVTVSFQKTAAVTAARIMLADIADISPDGDLTEQIGRLVVGVAPPPGKTKELQTAAVITGLRNRPEVADVDWQGSPTTVVERTTQILHQQQLFDIITAYIDAKSDLLPKAAEILFIPIHAPQEVMVPPGELGWQVTPSKPGIVGSNSFVIHLLVDGKPAGTQVVRGRLEVKAEVVTTVTGMQRGDILSAANVLVQSQDITGIDAPFSEISEVIGKQMARTVAAGTVLKADHLVLPPVVKDGEMVKILARKKTMLVSAHGLARTNGRVGEMITVKNISSNKMIYARVQGPGVVTVEF</sequence>
<keyword evidence="6" id="KW-0282">Flagellum</keyword>
<accession>A0A7T5VDM8</accession>
<dbReference type="InterPro" id="IPR017585">
    <property type="entry name" value="SAF_FlgA"/>
</dbReference>
<evidence type="ECO:0000313" key="6">
    <source>
        <dbReference type="EMBL" id="QQG66010.1"/>
    </source>
</evidence>
<keyword evidence="3" id="KW-0574">Periplasm</keyword>
<feature type="domain" description="SAF" evidence="5">
    <location>
        <begin position="196"/>
        <end position="257"/>
    </location>
</feature>
<evidence type="ECO:0000256" key="4">
    <source>
        <dbReference type="SAM" id="SignalP"/>
    </source>
</evidence>
<reference evidence="6 7" key="1">
    <citation type="submission" date="2020-05" db="EMBL/GenBank/DDBJ databases">
        <title>Complete genome of Desulfobulbus oligotrophicus.</title>
        <authorList>
            <person name="Podar M."/>
        </authorList>
    </citation>
    <scope>NUCLEOTIDE SEQUENCE [LARGE SCALE GENOMIC DNA]</scope>
    <source>
        <strain evidence="6 7">Prop6</strain>
    </source>
</reference>
<comment type="subcellular location">
    <subcellularLocation>
        <location evidence="1">Periplasm</location>
    </subcellularLocation>
</comment>
<dbReference type="Gene3D" id="2.30.30.760">
    <property type="match status" value="1"/>
</dbReference>
<keyword evidence="7" id="KW-1185">Reference proteome</keyword>
<dbReference type="AlphaFoldDB" id="A0A7T5VDM8"/>
<dbReference type="SMART" id="SM00858">
    <property type="entry name" value="SAF"/>
    <property type="match status" value="1"/>
</dbReference>
<dbReference type="GO" id="GO:0042597">
    <property type="term" value="C:periplasmic space"/>
    <property type="evidence" value="ECO:0007669"/>
    <property type="project" value="UniProtKB-SubCell"/>
</dbReference>
<dbReference type="Proteomes" id="UP000596092">
    <property type="component" value="Chromosome"/>
</dbReference>